<protein>
    <recommendedName>
        <fullName evidence="1">Pyruvate phosphate dikinase AMP/ATP-binding domain-containing protein</fullName>
    </recommendedName>
</protein>
<evidence type="ECO:0000313" key="3">
    <source>
        <dbReference type="Proteomes" id="UP000035489"/>
    </source>
</evidence>
<dbReference type="STRING" id="1225564.AA309_29570"/>
<proteinExistence type="predicted"/>
<dbReference type="GO" id="GO:0016301">
    <property type="term" value="F:kinase activity"/>
    <property type="evidence" value="ECO:0007669"/>
    <property type="project" value="InterPro"/>
</dbReference>
<dbReference type="EMBL" id="LCYG01000123">
    <property type="protein sequence ID" value="KLK89763.1"/>
    <property type="molecule type" value="Genomic_DNA"/>
</dbReference>
<dbReference type="InterPro" id="IPR010121">
    <property type="entry name" value="Pyruvate_phosphate_dikinase"/>
</dbReference>
<keyword evidence="3" id="KW-1185">Reference proteome</keyword>
<dbReference type="GO" id="GO:0050242">
    <property type="term" value="F:pyruvate, phosphate dikinase activity"/>
    <property type="evidence" value="ECO:0007669"/>
    <property type="project" value="InterPro"/>
</dbReference>
<organism evidence="2 3">
    <name type="scientific">Microvirga vignae</name>
    <dbReference type="NCBI Taxonomy" id="1225564"/>
    <lineage>
        <taxon>Bacteria</taxon>
        <taxon>Pseudomonadati</taxon>
        <taxon>Pseudomonadota</taxon>
        <taxon>Alphaproteobacteria</taxon>
        <taxon>Hyphomicrobiales</taxon>
        <taxon>Methylobacteriaceae</taxon>
        <taxon>Microvirga</taxon>
    </lineage>
</organism>
<dbReference type="Proteomes" id="UP000035489">
    <property type="component" value="Unassembled WGS sequence"/>
</dbReference>
<gene>
    <name evidence="2" type="ORF">AA309_29570</name>
</gene>
<dbReference type="Gene3D" id="1.20.80.30">
    <property type="match status" value="1"/>
</dbReference>
<evidence type="ECO:0000259" key="1">
    <source>
        <dbReference type="Pfam" id="PF01326"/>
    </source>
</evidence>
<dbReference type="InterPro" id="IPR013815">
    <property type="entry name" value="ATP_grasp_subdomain_1"/>
</dbReference>
<comment type="caution">
    <text evidence="2">The sequence shown here is derived from an EMBL/GenBank/DDBJ whole genome shotgun (WGS) entry which is preliminary data.</text>
</comment>
<dbReference type="GO" id="GO:0005524">
    <property type="term" value="F:ATP binding"/>
    <property type="evidence" value="ECO:0007669"/>
    <property type="project" value="InterPro"/>
</dbReference>
<dbReference type="RefSeq" id="WP_047192614.1">
    <property type="nucleotide sequence ID" value="NZ_LCYG01000123.1"/>
</dbReference>
<dbReference type="Gene3D" id="3.30.1490.20">
    <property type="entry name" value="ATP-grasp fold, A domain"/>
    <property type="match status" value="1"/>
</dbReference>
<accession>A0A0H1R3P1</accession>
<dbReference type="SUPFAM" id="SSF56059">
    <property type="entry name" value="Glutathione synthetase ATP-binding domain-like"/>
    <property type="match status" value="1"/>
</dbReference>
<dbReference type="InterPro" id="IPR002192">
    <property type="entry name" value="PPDK_AMP/ATP-bd"/>
</dbReference>
<name>A0A0H1R3P1_9HYPH</name>
<reference evidence="2 3" key="1">
    <citation type="submission" date="2015-05" db="EMBL/GenBank/DDBJ databases">
        <title>Draft genome sequence of Microvirga vignae strain BR3299, a novel nitrogen fixing bacteria isolated from Brazil semi-aired region.</title>
        <authorList>
            <person name="Zilli J.E."/>
            <person name="Passos S.R."/>
            <person name="Leite J."/>
            <person name="Baldani J.I."/>
            <person name="Xavier G.R."/>
            <person name="Rumjaneck N.G."/>
            <person name="Simoes-Araujo J.L."/>
        </authorList>
    </citation>
    <scope>NUCLEOTIDE SEQUENCE [LARGE SCALE GENOMIC DNA]</scope>
    <source>
        <strain evidence="2 3">BR3299</strain>
    </source>
</reference>
<sequence>MAEWKWVYTFGDGKAEGQAGMKNLLGGKGANLAEMSNLGLPVPPGFTITTEVCTYYYDHGRSYPQELKGQVENALNFVGRLTGRTFGDAQNPLLVSVRSGARASMPGMMDTVLNLGLNDVTVEALAKGAGD</sequence>
<dbReference type="PANTHER" id="PTHR22931:SF9">
    <property type="entry name" value="PYRUVATE, PHOSPHATE DIKINASE 1, CHLOROPLASTIC"/>
    <property type="match status" value="1"/>
</dbReference>
<dbReference type="Pfam" id="PF01326">
    <property type="entry name" value="PPDK_N"/>
    <property type="match status" value="1"/>
</dbReference>
<dbReference type="AlphaFoldDB" id="A0A0H1R3P1"/>
<dbReference type="PANTHER" id="PTHR22931">
    <property type="entry name" value="PHOSPHOENOLPYRUVATE DIKINASE-RELATED"/>
    <property type="match status" value="1"/>
</dbReference>
<evidence type="ECO:0000313" key="2">
    <source>
        <dbReference type="EMBL" id="KLK89763.1"/>
    </source>
</evidence>
<feature type="non-terminal residue" evidence="2">
    <location>
        <position position="131"/>
    </location>
</feature>
<feature type="domain" description="Pyruvate phosphate dikinase AMP/ATP-binding" evidence="1">
    <location>
        <begin position="23"/>
        <end position="61"/>
    </location>
</feature>